<evidence type="ECO:0000313" key="3">
    <source>
        <dbReference type="EMBL" id="CRG90541.1"/>
    </source>
</evidence>
<dbReference type="PANTHER" id="PTHR48081">
    <property type="entry name" value="AB HYDROLASE SUPERFAMILY PROTEIN C4A8.06C"/>
    <property type="match status" value="1"/>
</dbReference>
<sequence length="338" mass="37096">MALIDGDTLSPKFSSVSILQTDYKKVNDHGIRADFLIPKSIAAEGKRPVIVQFHGGALVCGDSLYSDWFPTWIIELAEKHSAIIVSANYRMLPESTGVEILADIDDFWRWLQTGQADSVLSSSLPTPLGLDLERVITTGESAGGFLSVYLSLTFPDELRAGIAQYPMFNQDGLVEDSPPSQDAEEEAQSHLPPLEVFTNHVSKMNPVDIVSSDPNNSRFLLGIAAVAHGKIAGLIEKDSDASPIYRDRLSQLRRLDDAATHLPRGGLVVLHGKDDPVVPSNLSERFVHVAREKLRGRQGADNIVLSLQEGSHGFDNPVHLEEEWLQEALKTAVSTWLE</sequence>
<evidence type="ECO:0000259" key="2">
    <source>
        <dbReference type="Pfam" id="PF07859"/>
    </source>
</evidence>
<keyword evidence="1" id="KW-0378">Hydrolase</keyword>
<evidence type="ECO:0000313" key="4">
    <source>
        <dbReference type="Proteomes" id="UP000054383"/>
    </source>
</evidence>
<dbReference type="AlphaFoldDB" id="A0A0U1M654"/>
<dbReference type="OMA" id="DDFWKWL"/>
<dbReference type="OrthoDB" id="19653at2759"/>
<dbReference type="Proteomes" id="UP000054383">
    <property type="component" value="Unassembled WGS sequence"/>
</dbReference>
<gene>
    <name evidence="3" type="ORF">PISL3812_07585</name>
</gene>
<dbReference type="PANTHER" id="PTHR48081:SF3">
    <property type="entry name" value="ALPHA_BETA HYDROLASE FOLD-3 DOMAIN-CONTAINING PROTEIN"/>
    <property type="match status" value="1"/>
</dbReference>
<dbReference type="Pfam" id="PF07859">
    <property type="entry name" value="Abhydrolase_3"/>
    <property type="match status" value="1"/>
</dbReference>
<dbReference type="InterPro" id="IPR029058">
    <property type="entry name" value="AB_hydrolase_fold"/>
</dbReference>
<dbReference type="InterPro" id="IPR050300">
    <property type="entry name" value="GDXG_lipolytic_enzyme"/>
</dbReference>
<protein>
    <recommendedName>
        <fullName evidence="2">Alpha/beta hydrolase fold-3 domain-containing protein</fullName>
    </recommendedName>
</protein>
<dbReference type="STRING" id="28573.A0A0U1M654"/>
<dbReference type="SUPFAM" id="SSF53474">
    <property type="entry name" value="alpha/beta-Hydrolases"/>
    <property type="match status" value="1"/>
</dbReference>
<name>A0A0U1M654_TALIS</name>
<evidence type="ECO:0000256" key="1">
    <source>
        <dbReference type="ARBA" id="ARBA00022801"/>
    </source>
</evidence>
<dbReference type="GO" id="GO:0016787">
    <property type="term" value="F:hydrolase activity"/>
    <property type="evidence" value="ECO:0007669"/>
    <property type="project" value="UniProtKB-KW"/>
</dbReference>
<proteinExistence type="predicted"/>
<reference evidence="3 4" key="1">
    <citation type="submission" date="2015-04" db="EMBL/GenBank/DDBJ databases">
        <authorList>
            <person name="Syromyatnikov M.Y."/>
            <person name="Popov V.N."/>
        </authorList>
    </citation>
    <scope>NUCLEOTIDE SEQUENCE [LARGE SCALE GENOMIC DNA]</scope>
    <source>
        <strain evidence="3">WF-38-12</strain>
    </source>
</reference>
<dbReference type="Gene3D" id="3.40.50.1820">
    <property type="entry name" value="alpha/beta hydrolase"/>
    <property type="match status" value="1"/>
</dbReference>
<dbReference type="InterPro" id="IPR013094">
    <property type="entry name" value="AB_hydrolase_3"/>
</dbReference>
<keyword evidence="4" id="KW-1185">Reference proteome</keyword>
<organism evidence="3 4">
    <name type="scientific">Talaromyces islandicus</name>
    <name type="common">Penicillium islandicum</name>
    <dbReference type="NCBI Taxonomy" id="28573"/>
    <lineage>
        <taxon>Eukaryota</taxon>
        <taxon>Fungi</taxon>
        <taxon>Dikarya</taxon>
        <taxon>Ascomycota</taxon>
        <taxon>Pezizomycotina</taxon>
        <taxon>Eurotiomycetes</taxon>
        <taxon>Eurotiomycetidae</taxon>
        <taxon>Eurotiales</taxon>
        <taxon>Trichocomaceae</taxon>
        <taxon>Talaromyces</taxon>
        <taxon>Talaromyces sect. Islandici</taxon>
    </lineage>
</organism>
<dbReference type="EMBL" id="CVMT01000008">
    <property type="protein sequence ID" value="CRG90541.1"/>
    <property type="molecule type" value="Genomic_DNA"/>
</dbReference>
<feature type="domain" description="Alpha/beta hydrolase fold-3" evidence="2">
    <location>
        <begin position="50"/>
        <end position="183"/>
    </location>
</feature>
<accession>A0A0U1M654</accession>